<evidence type="ECO:0000313" key="2">
    <source>
        <dbReference type="Proteomes" id="UP000094329"/>
    </source>
</evidence>
<name>A0ABX2ZZ26_9GAMM</name>
<protein>
    <submittedName>
        <fullName evidence="1">Uncharacterized protein</fullName>
    </submittedName>
</protein>
<dbReference type="Proteomes" id="UP000094329">
    <property type="component" value="Unassembled WGS sequence"/>
</dbReference>
<dbReference type="RefSeq" id="WP_069314113.1">
    <property type="nucleotide sequence ID" value="NZ_MDTU01000002.1"/>
</dbReference>
<evidence type="ECO:0000313" key="1">
    <source>
        <dbReference type="EMBL" id="ODN41649.1"/>
    </source>
</evidence>
<gene>
    <name evidence="1" type="ORF">BGC07_16285</name>
</gene>
<keyword evidence="2" id="KW-1185">Reference proteome</keyword>
<sequence>MVINNNLEFKAHLDVQNIDSSLCRNQTLRQLVHSPQHFCFFDIKVNIATPYKAKIIDFYIELSSYECIGDIINHLQFNVLTLLGLHYAHASRIYLNDADHYPILLGDSGFF</sequence>
<proteinExistence type="predicted"/>
<organism evidence="1 2">
    <name type="scientific">Piscirickettsia litoralis</name>
    <dbReference type="NCBI Taxonomy" id="1891921"/>
    <lineage>
        <taxon>Bacteria</taxon>
        <taxon>Pseudomonadati</taxon>
        <taxon>Pseudomonadota</taxon>
        <taxon>Gammaproteobacteria</taxon>
        <taxon>Thiotrichales</taxon>
        <taxon>Piscirickettsiaceae</taxon>
        <taxon>Piscirickettsia</taxon>
    </lineage>
</organism>
<accession>A0ABX2ZZ26</accession>
<comment type="caution">
    <text evidence="1">The sequence shown here is derived from an EMBL/GenBank/DDBJ whole genome shotgun (WGS) entry which is preliminary data.</text>
</comment>
<reference evidence="1 2" key="1">
    <citation type="submission" date="2016-08" db="EMBL/GenBank/DDBJ databases">
        <title>Draft genome sequence of Candidatus Piscirickettsia litoralis, from seawater.</title>
        <authorList>
            <person name="Wan X."/>
            <person name="Lee A.J."/>
            <person name="Hou S."/>
            <person name="Donachie S.P."/>
        </authorList>
    </citation>
    <scope>NUCLEOTIDE SEQUENCE [LARGE SCALE GENOMIC DNA]</scope>
    <source>
        <strain evidence="1 2">Y2</strain>
    </source>
</reference>
<dbReference type="EMBL" id="MDTU01000002">
    <property type="protein sequence ID" value="ODN41649.1"/>
    <property type="molecule type" value="Genomic_DNA"/>
</dbReference>